<dbReference type="PANTHER" id="PTHR13621">
    <property type="entry name" value="PROLINE-RICH PROTEIN PRCC"/>
    <property type="match status" value="1"/>
</dbReference>
<dbReference type="Pfam" id="PF10253">
    <property type="entry name" value="PRCC"/>
    <property type="match status" value="1"/>
</dbReference>
<evidence type="ECO:0000313" key="3">
    <source>
        <dbReference type="EMBL" id="PSR74093.1"/>
    </source>
</evidence>
<feature type="region of interest" description="Disordered" evidence="2">
    <location>
        <begin position="1"/>
        <end position="221"/>
    </location>
</feature>
<feature type="compositionally biased region" description="Acidic residues" evidence="2">
    <location>
        <begin position="7"/>
        <end position="17"/>
    </location>
</feature>
<dbReference type="OrthoDB" id="2555634at2759"/>
<keyword evidence="1" id="KW-0175">Coiled coil</keyword>
<proteinExistence type="predicted"/>
<feature type="compositionally biased region" description="Low complexity" evidence="2">
    <location>
        <begin position="149"/>
        <end position="158"/>
    </location>
</feature>
<feature type="compositionally biased region" description="Basic and acidic residues" evidence="2">
    <location>
        <begin position="84"/>
        <end position="93"/>
    </location>
</feature>
<accession>A0A2R6NNT5</accession>
<dbReference type="STRING" id="98765.A0A2R6NNT5"/>
<dbReference type="GO" id="GO:0005634">
    <property type="term" value="C:nucleus"/>
    <property type="evidence" value="ECO:0007669"/>
    <property type="project" value="TreeGrafter"/>
</dbReference>
<comment type="caution">
    <text evidence="3">The sequence shown here is derived from an EMBL/GenBank/DDBJ whole genome shotgun (WGS) entry which is preliminary data.</text>
</comment>
<organism evidence="3 4">
    <name type="scientific">Hermanssonia centrifuga</name>
    <dbReference type="NCBI Taxonomy" id="98765"/>
    <lineage>
        <taxon>Eukaryota</taxon>
        <taxon>Fungi</taxon>
        <taxon>Dikarya</taxon>
        <taxon>Basidiomycota</taxon>
        <taxon>Agaricomycotina</taxon>
        <taxon>Agaricomycetes</taxon>
        <taxon>Polyporales</taxon>
        <taxon>Meruliaceae</taxon>
        <taxon>Hermanssonia</taxon>
    </lineage>
</organism>
<dbReference type="InterPro" id="IPR018800">
    <property type="entry name" value="PRCC"/>
</dbReference>
<dbReference type="EMBL" id="MLYV02001019">
    <property type="protein sequence ID" value="PSR74093.1"/>
    <property type="molecule type" value="Genomic_DNA"/>
</dbReference>
<name>A0A2R6NNT5_9APHY</name>
<dbReference type="PANTHER" id="PTHR13621:SF2">
    <property type="entry name" value="PROLINE-RICH PROTEIN PRCC"/>
    <property type="match status" value="1"/>
</dbReference>
<evidence type="ECO:0000313" key="4">
    <source>
        <dbReference type="Proteomes" id="UP000186601"/>
    </source>
</evidence>
<feature type="coiled-coil region" evidence="1">
    <location>
        <begin position="338"/>
        <end position="365"/>
    </location>
</feature>
<evidence type="ECO:0000256" key="2">
    <source>
        <dbReference type="SAM" id="MobiDB-lite"/>
    </source>
</evidence>
<dbReference type="Proteomes" id="UP000186601">
    <property type="component" value="Unassembled WGS sequence"/>
</dbReference>
<evidence type="ECO:0000256" key="1">
    <source>
        <dbReference type="SAM" id="Coils"/>
    </source>
</evidence>
<keyword evidence="4" id="KW-1185">Reference proteome</keyword>
<sequence>MLRVEDYGSDSDNDNNDDIQQTSPPPAPKRTSSQAPQKTGLSLPPPSSTAPSSSKPSSGLSLPPPKKRGPKKITIGLPSLSSENGRDADERPPPAKKARIESGAGASALLSMLPAPKNKNPVMTQERMLGGGRGPGLVFHTGLSRSAPQQQQQQANVQDADDDEDEDAAHRNEAPLSSGILEQVTEVGNPASSSLPFLPPSLARGKANVSTEEKYSVPKSATVKPSAPAIDFFSLGTATSSPIPTSAPTSAPNTSTSSIPSILPPISSAPAIADFTPPEPTPQDPYPGYYLLPSGSWASYDPVYYQTFYKKWKKAYEDHVRALEKGVEKGFEDVERDGAQEVNALKEMERAKKEVQEREEKKALTAGAANNAAAPNMNIKGAALSGRARTRHQLSSLLTEAYQNREALEERIAQGRKNRKEAGNKYGTYWASFLYVV</sequence>
<protein>
    <recommendedName>
        <fullName evidence="5">Mitotic checkpoint regulator, MAD2B-interacting-domain-containing protein</fullName>
    </recommendedName>
</protein>
<evidence type="ECO:0008006" key="5">
    <source>
        <dbReference type="Google" id="ProtNLM"/>
    </source>
</evidence>
<feature type="compositionally biased region" description="Low complexity" evidence="2">
    <location>
        <begin position="49"/>
        <end position="61"/>
    </location>
</feature>
<dbReference type="AlphaFoldDB" id="A0A2R6NNT5"/>
<feature type="compositionally biased region" description="Low complexity" evidence="2">
    <location>
        <begin position="190"/>
        <end position="203"/>
    </location>
</feature>
<reference evidence="3 4" key="1">
    <citation type="submission" date="2018-02" db="EMBL/GenBank/DDBJ databases">
        <title>Genome sequence of the basidiomycete white-rot fungus Phlebia centrifuga.</title>
        <authorList>
            <person name="Granchi Z."/>
            <person name="Peng M."/>
            <person name="de Vries R.P."/>
            <person name="Hilden K."/>
            <person name="Makela M.R."/>
            <person name="Grigoriev I."/>
            <person name="Riley R."/>
        </authorList>
    </citation>
    <scope>NUCLEOTIDE SEQUENCE [LARGE SCALE GENOMIC DNA]</scope>
    <source>
        <strain evidence="3 4">FBCC195</strain>
    </source>
</reference>
<feature type="coiled-coil region" evidence="1">
    <location>
        <begin position="391"/>
        <end position="425"/>
    </location>
</feature>
<gene>
    <name evidence="3" type="ORF">PHLCEN_2v10049</name>
</gene>